<feature type="transmembrane region" description="Helical" evidence="7">
    <location>
        <begin position="448"/>
        <end position="467"/>
    </location>
</feature>
<evidence type="ECO:0000313" key="9">
    <source>
        <dbReference type="EMBL" id="OAL35608.1"/>
    </source>
</evidence>
<evidence type="ECO:0000256" key="5">
    <source>
        <dbReference type="ARBA" id="ARBA00022989"/>
    </source>
</evidence>
<dbReference type="InterPro" id="IPR050360">
    <property type="entry name" value="MFS_Sugar_Transporters"/>
</dbReference>
<comment type="caution">
    <text evidence="9">The sequence shown here is derived from an EMBL/GenBank/DDBJ whole genome shotgun (WGS) entry which is preliminary data.</text>
</comment>
<dbReference type="OrthoDB" id="6612291at2759"/>
<dbReference type="EMBL" id="LVCJ01000029">
    <property type="protein sequence ID" value="OAL35608.1"/>
    <property type="molecule type" value="Genomic_DNA"/>
</dbReference>
<feature type="transmembrane region" description="Helical" evidence="7">
    <location>
        <begin position="149"/>
        <end position="170"/>
    </location>
</feature>
<dbReference type="InterPro" id="IPR036259">
    <property type="entry name" value="MFS_trans_sf"/>
</dbReference>
<evidence type="ECO:0000256" key="4">
    <source>
        <dbReference type="ARBA" id="ARBA00022692"/>
    </source>
</evidence>
<dbReference type="PROSITE" id="PS51257">
    <property type="entry name" value="PROKAR_LIPOPROTEIN"/>
    <property type="match status" value="1"/>
</dbReference>
<dbReference type="GeneID" id="34588644"/>
<dbReference type="SUPFAM" id="SSF103473">
    <property type="entry name" value="MFS general substrate transporter"/>
    <property type="match status" value="1"/>
</dbReference>
<evidence type="ECO:0000256" key="3">
    <source>
        <dbReference type="ARBA" id="ARBA00022448"/>
    </source>
</evidence>
<proteinExistence type="inferred from homology"/>
<evidence type="ECO:0000313" key="10">
    <source>
        <dbReference type="Proteomes" id="UP000185904"/>
    </source>
</evidence>
<feature type="transmembrane region" description="Helical" evidence="7">
    <location>
        <begin position="182"/>
        <end position="203"/>
    </location>
</feature>
<keyword evidence="3" id="KW-0813">Transport</keyword>
<dbReference type="GO" id="GO:0005351">
    <property type="term" value="F:carbohydrate:proton symporter activity"/>
    <property type="evidence" value="ECO:0007669"/>
    <property type="project" value="TreeGrafter"/>
</dbReference>
<dbReference type="RefSeq" id="XP_022500620.1">
    <property type="nucleotide sequence ID" value="XM_022643521.1"/>
</dbReference>
<feature type="transmembrane region" description="Helical" evidence="7">
    <location>
        <begin position="125"/>
        <end position="142"/>
    </location>
</feature>
<feature type="transmembrane region" description="Helical" evidence="7">
    <location>
        <begin position="56"/>
        <end position="80"/>
    </location>
</feature>
<feature type="transmembrane region" description="Helical" evidence="7">
    <location>
        <begin position="312"/>
        <end position="332"/>
    </location>
</feature>
<evidence type="ECO:0000256" key="7">
    <source>
        <dbReference type="SAM" id="Phobius"/>
    </source>
</evidence>
<organism evidence="9 10">
    <name type="scientific">Fonsecaea nubica</name>
    <dbReference type="NCBI Taxonomy" id="856822"/>
    <lineage>
        <taxon>Eukaryota</taxon>
        <taxon>Fungi</taxon>
        <taxon>Dikarya</taxon>
        <taxon>Ascomycota</taxon>
        <taxon>Pezizomycotina</taxon>
        <taxon>Eurotiomycetes</taxon>
        <taxon>Chaetothyriomycetidae</taxon>
        <taxon>Chaetothyriales</taxon>
        <taxon>Herpotrichiellaceae</taxon>
        <taxon>Fonsecaea</taxon>
    </lineage>
</organism>
<evidence type="ECO:0000256" key="6">
    <source>
        <dbReference type="ARBA" id="ARBA00023136"/>
    </source>
</evidence>
<dbReference type="Proteomes" id="UP000185904">
    <property type="component" value="Unassembled WGS sequence"/>
</dbReference>
<feature type="transmembrane region" description="Helical" evidence="7">
    <location>
        <begin position="92"/>
        <end position="119"/>
    </location>
</feature>
<dbReference type="PANTHER" id="PTHR48022:SF11">
    <property type="entry name" value="MONOSACCHARIDE TRANSPORTER (HXT8), PUTATIVE (AFU_ORTHOLOGUE AFUA_2G08120)-RELATED"/>
    <property type="match status" value="1"/>
</dbReference>
<dbReference type="InterPro" id="IPR003663">
    <property type="entry name" value="Sugar/inositol_transpt"/>
</dbReference>
<comment type="subcellular location">
    <subcellularLocation>
        <location evidence="1">Membrane</location>
        <topology evidence="1">Multi-pass membrane protein</topology>
    </subcellularLocation>
</comment>
<feature type="transmembrane region" description="Helical" evidence="7">
    <location>
        <begin position="274"/>
        <end position="292"/>
    </location>
</feature>
<dbReference type="PRINTS" id="PR00171">
    <property type="entry name" value="SUGRTRNSPORT"/>
</dbReference>
<dbReference type="Gene3D" id="1.20.1250.20">
    <property type="entry name" value="MFS general substrate transporter like domains"/>
    <property type="match status" value="1"/>
</dbReference>
<keyword evidence="6 7" id="KW-0472">Membrane</keyword>
<protein>
    <recommendedName>
        <fullName evidence="8">Major facilitator superfamily (MFS) profile domain-containing protein</fullName>
    </recommendedName>
</protein>
<evidence type="ECO:0000256" key="2">
    <source>
        <dbReference type="ARBA" id="ARBA00010992"/>
    </source>
</evidence>
<keyword evidence="5 7" id="KW-1133">Transmembrane helix</keyword>
<sequence length="530" mass="58433">MASAAVKIGKLTFYNILLAIFACSGGFAYGFAYQALTASIGQPQFYIYLGLERGTTYTANILGAINGLFFAGGAFGSVSQSWVGDKLGRRKALIIASALALIGSSLVAGTVHVVMLIVFRLVQGWGTGMIVTLAPIYLAEISPPQHRGLLLGSFATSLGIGMNVVGWISLGTYYAQNPSVQWRLPLALACIGPLVMFVGSFFIPESPRWLLWQGKSDQAWSILQKLHEGPTYSEQVEQTAHAEFIQIQRQIDYDKTMGVTYWQIVKQPSYRKRALIVIVAMFAYQSTGAFGIGNYKILIYENLGFRGSMPLLLNALYTFIGTCGVMLASIYVDKTGRKILFQLTDMAPDTVVGLPAMAAALLAEALLSRRYVATDDKAGNAACIVFLFLFVFTLDLTLGPSIFIYVSELWPTPLRAKGLAIAWFTYFLGAITYTSSSALAFEKIGWRMYMVWFTCNIVNFFIVWFYFPETTNKTLEEISELFGDKVVVRITADGKNLEGDKIIEIKTTGEKDGRDDHVQVEVIENTKGRD</sequence>
<comment type="similarity">
    <text evidence="2">Belongs to the major facilitator superfamily. Sugar transporter (TC 2.A.1.1) family.</text>
</comment>
<feature type="transmembrane region" description="Helical" evidence="7">
    <location>
        <begin position="418"/>
        <end position="441"/>
    </location>
</feature>
<keyword evidence="10" id="KW-1185">Reference proteome</keyword>
<evidence type="ECO:0000259" key="8">
    <source>
        <dbReference type="PROSITE" id="PS50850"/>
    </source>
</evidence>
<dbReference type="PROSITE" id="PS50850">
    <property type="entry name" value="MFS"/>
    <property type="match status" value="1"/>
</dbReference>
<feature type="transmembrane region" description="Helical" evidence="7">
    <location>
        <begin position="378"/>
        <end position="406"/>
    </location>
</feature>
<gene>
    <name evidence="9" type="ORF">AYO20_05227</name>
</gene>
<keyword evidence="4 7" id="KW-0812">Transmembrane</keyword>
<dbReference type="PANTHER" id="PTHR48022">
    <property type="entry name" value="PLASTIDIC GLUCOSE TRANSPORTER 4"/>
    <property type="match status" value="1"/>
</dbReference>
<dbReference type="InterPro" id="IPR020846">
    <property type="entry name" value="MFS_dom"/>
</dbReference>
<evidence type="ECO:0000256" key="1">
    <source>
        <dbReference type="ARBA" id="ARBA00004141"/>
    </source>
</evidence>
<accession>A0A178D0H7</accession>
<dbReference type="GO" id="GO:0016020">
    <property type="term" value="C:membrane"/>
    <property type="evidence" value="ECO:0007669"/>
    <property type="project" value="UniProtKB-SubCell"/>
</dbReference>
<dbReference type="AlphaFoldDB" id="A0A178D0H7"/>
<reference evidence="9 10" key="1">
    <citation type="submission" date="2016-03" db="EMBL/GenBank/DDBJ databases">
        <title>The draft genome sequence of Fonsecaea nubica causative agent of cutaneous subcutaneous infection in human host.</title>
        <authorList>
            <person name="Costa F."/>
            <person name="Sybren D.H."/>
            <person name="Raittz R.T."/>
            <person name="Weiss V.A."/>
            <person name="Leao A.C."/>
            <person name="Gomes R."/>
            <person name="De Souza E.M."/>
            <person name="Pedrosa F.O."/>
            <person name="Steffens M.B."/>
            <person name="Bombassaro A."/>
            <person name="Tadra-Sfeir M.Z."/>
            <person name="Moreno L.F."/>
            <person name="Najafzadeh M.J."/>
            <person name="Felipe M.S."/>
            <person name="Teixeira M."/>
            <person name="Sun J."/>
            <person name="Xi L."/>
            <person name="Castro M.A."/>
            <person name="Vicente V.A."/>
        </authorList>
    </citation>
    <scope>NUCLEOTIDE SEQUENCE [LARGE SCALE GENOMIC DNA]</scope>
    <source>
        <strain evidence="9 10">CBS 269.64</strain>
    </source>
</reference>
<dbReference type="InterPro" id="IPR005828">
    <property type="entry name" value="MFS_sugar_transport-like"/>
</dbReference>
<feature type="domain" description="Major facilitator superfamily (MFS) profile" evidence="8">
    <location>
        <begin position="18"/>
        <end position="471"/>
    </location>
</feature>
<feature type="transmembrane region" description="Helical" evidence="7">
    <location>
        <begin position="12"/>
        <end position="36"/>
    </location>
</feature>
<dbReference type="Pfam" id="PF00083">
    <property type="entry name" value="Sugar_tr"/>
    <property type="match status" value="1"/>
</dbReference>
<name>A0A178D0H7_9EURO</name>